<feature type="non-terminal residue" evidence="3">
    <location>
        <position position="122"/>
    </location>
</feature>
<dbReference type="GO" id="GO:0004252">
    <property type="term" value="F:serine-type endopeptidase activity"/>
    <property type="evidence" value="ECO:0007669"/>
    <property type="project" value="InterPro"/>
</dbReference>
<dbReference type="EMBL" id="VZTA01007516">
    <property type="protein sequence ID" value="NXA61296.1"/>
    <property type="molecule type" value="Genomic_DNA"/>
</dbReference>
<feature type="domain" description="Peptidase S1" evidence="2">
    <location>
        <begin position="10"/>
        <end position="122"/>
    </location>
</feature>
<feature type="non-terminal residue" evidence="3">
    <location>
        <position position="1"/>
    </location>
</feature>
<comment type="caution">
    <text evidence="3">The sequence shown here is derived from an EMBL/GenBank/DDBJ whole genome shotgun (WGS) entry which is preliminary data.</text>
</comment>
<dbReference type="Pfam" id="PF00089">
    <property type="entry name" value="Trypsin"/>
    <property type="match status" value="1"/>
</dbReference>
<accession>A0A7K7X6P2</accession>
<dbReference type="PANTHER" id="PTHR24252">
    <property type="entry name" value="ACROSIN-RELATED"/>
    <property type="match status" value="1"/>
</dbReference>
<dbReference type="Proteomes" id="UP000586926">
    <property type="component" value="Unassembled WGS sequence"/>
</dbReference>
<dbReference type="AlphaFoldDB" id="A0A7K7X6P2"/>
<dbReference type="GO" id="GO:0006508">
    <property type="term" value="P:proteolysis"/>
    <property type="evidence" value="ECO:0007669"/>
    <property type="project" value="InterPro"/>
</dbReference>
<keyword evidence="1" id="KW-1015">Disulfide bond</keyword>
<dbReference type="InterPro" id="IPR009003">
    <property type="entry name" value="Peptidase_S1_PA"/>
</dbReference>
<dbReference type="InterPro" id="IPR001254">
    <property type="entry name" value="Trypsin_dom"/>
</dbReference>
<dbReference type="PROSITE" id="PS50240">
    <property type="entry name" value="TRYPSIN_DOM"/>
    <property type="match status" value="1"/>
</dbReference>
<dbReference type="Gene3D" id="2.40.10.10">
    <property type="entry name" value="Trypsin-like serine proteases"/>
    <property type="match status" value="1"/>
</dbReference>
<reference evidence="3 4" key="1">
    <citation type="submission" date="2019-09" db="EMBL/GenBank/DDBJ databases">
        <title>Bird 10,000 Genomes (B10K) Project - Family phase.</title>
        <authorList>
            <person name="Zhang G."/>
        </authorList>
    </citation>
    <scope>NUCLEOTIDE SEQUENCE [LARGE SCALE GENOMIC DNA]</scope>
    <source>
        <strain evidence="3">B10K-DU-030-22</strain>
        <tissue evidence="3">Blood</tissue>
    </source>
</reference>
<protein>
    <submittedName>
        <fullName evidence="3">ACRO protein</fullName>
    </submittedName>
</protein>
<name>A0A7K7X6P2_9PASS</name>
<evidence type="ECO:0000313" key="3">
    <source>
        <dbReference type="EMBL" id="NXA61296.1"/>
    </source>
</evidence>
<dbReference type="PANTHER" id="PTHR24252:SF8">
    <property type="entry name" value="ACROSIN"/>
    <property type="match status" value="1"/>
</dbReference>
<gene>
    <name evidence="3" type="primary">Acr_1</name>
    <name evidence="3" type="ORF">MOHOCH_R06669</name>
</gene>
<sequence length="122" mass="13957">MAYDYGMTHVVGGTGAQPEALPWLIQHPWQPDKQRMCRGSLISTQWVLTAAHRFIKARNIGIWSVVIRVTQLTQLAPGAKVHHTEKLLVHQQYSAVHQRNYITLLEWEQPVKCSLYLELACV</sequence>
<dbReference type="SUPFAM" id="SSF50494">
    <property type="entry name" value="Trypsin-like serine proteases"/>
    <property type="match status" value="1"/>
</dbReference>
<evidence type="ECO:0000313" key="4">
    <source>
        <dbReference type="Proteomes" id="UP000586926"/>
    </source>
</evidence>
<evidence type="ECO:0000259" key="2">
    <source>
        <dbReference type="PROSITE" id="PS50240"/>
    </source>
</evidence>
<dbReference type="GO" id="GO:0007340">
    <property type="term" value="P:acrosome reaction"/>
    <property type="evidence" value="ECO:0007669"/>
    <property type="project" value="TreeGrafter"/>
</dbReference>
<proteinExistence type="predicted"/>
<keyword evidence="4" id="KW-1185">Reference proteome</keyword>
<dbReference type="InterPro" id="IPR043504">
    <property type="entry name" value="Peptidase_S1_PA_chymotrypsin"/>
</dbReference>
<organism evidence="3 4">
    <name type="scientific">Mohoua ochrocephala</name>
    <dbReference type="NCBI Taxonomy" id="874463"/>
    <lineage>
        <taxon>Eukaryota</taxon>
        <taxon>Metazoa</taxon>
        <taxon>Chordata</taxon>
        <taxon>Craniata</taxon>
        <taxon>Vertebrata</taxon>
        <taxon>Euteleostomi</taxon>
        <taxon>Archelosauria</taxon>
        <taxon>Archosauria</taxon>
        <taxon>Dinosauria</taxon>
        <taxon>Saurischia</taxon>
        <taxon>Theropoda</taxon>
        <taxon>Coelurosauria</taxon>
        <taxon>Aves</taxon>
        <taxon>Neognathae</taxon>
        <taxon>Neoaves</taxon>
        <taxon>Telluraves</taxon>
        <taxon>Australaves</taxon>
        <taxon>Passeriformes</taxon>
        <taxon>Meliphagoidea</taxon>
        <taxon>Acanthizidae</taxon>
        <taxon>Mohoua</taxon>
    </lineage>
</organism>
<evidence type="ECO:0000256" key="1">
    <source>
        <dbReference type="ARBA" id="ARBA00023157"/>
    </source>
</evidence>